<dbReference type="STRING" id="1086011.HJ01_01458"/>
<evidence type="ECO:0008006" key="3">
    <source>
        <dbReference type="Google" id="ProtNLM"/>
    </source>
</evidence>
<evidence type="ECO:0000313" key="2">
    <source>
        <dbReference type="Proteomes" id="UP000005566"/>
    </source>
</evidence>
<dbReference type="EMBL" id="AHKF01000016">
    <property type="protein sequence ID" value="EIA09072.1"/>
    <property type="molecule type" value="Genomic_DNA"/>
</dbReference>
<keyword evidence="2" id="KW-1185">Reference proteome</keyword>
<dbReference type="SUPFAM" id="SSF49464">
    <property type="entry name" value="Carboxypeptidase regulatory domain-like"/>
    <property type="match status" value="1"/>
</dbReference>
<dbReference type="RefSeq" id="WP_007137635.1">
    <property type="nucleotide sequence ID" value="NZ_AHKF01000016.1"/>
</dbReference>
<proteinExistence type="predicted"/>
<sequence length="241" mass="27407">MRTNNTFLFFICLLSQVIFGQVAGEIKIRGIIDTDSTSVEGVNIINLTTDQSTSSNYEGVFYLLVKEGDLLAFSAVNLVTLRKRLTKADIIKNDIAIKMQPNSIPLKEVVVNADSQINAENSGIVPYNQKKYTAAERKLYTARSGLLDRPLNWMSGRTAMLKKEVVVENKQRLMNRLEYLFGDRYYVETLKIPEDYIKGFQYYCIDDIDFVAALNAKNKTLSMFLIIILAEKYTKIIANEN</sequence>
<reference evidence="1 2" key="1">
    <citation type="journal article" date="2014" name="Acta Crystallogr. D">
        <title>Structure-based characterization and antifreeze properties of a hyperactive ice-binding protein from the Antarctic bacterium Flavobacterium frigoris PS1.</title>
        <authorList>
            <person name="Do H."/>
            <person name="Kim S.J."/>
            <person name="Kim H.J."/>
            <person name="Lee J.H."/>
        </authorList>
    </citation>
    <scope>NUCLEOTIDE SEQUENCE [LARGE SCALE GENOMIC DNA]</scope>
    <source>
        <strain evidence="1 2">PS1</strain>
    </source>
</reference>
<dbReference type="AlphaFoldDB" id="H7FQT5"/>
<dbReference type="InterPro" id="IPR008969">
    <property type="entry name" value="CarboxyPept-like_regulatory"/>
</dbReference>
<comment type="caution">
    <text evidence="1">The sequence shown here is derived from an EMBL/GenBank/DDBJ whole genome shotgun (WGS) entry which is preliminary data.</text>
</comment>
<protein>
    <recommendedName>
        <fullName evidence="3">CarboxypepD_reg-like domain-containing protein</fullName>
    </recommendedName>
</protein>
<evidence type="ECO:0000313" key="1">
    <source>
        <dbReference type="EMBL" id="EIA09072.1"/>
    </source>
</evidence>
<accession>H7FQT5</accession>
<dbReference type="eggNOG" id="ENOG502ZKUT">
    <property type="taxonomic scope" value="Bacteria"/>
</dbReference>
<name>H7FQT5_FLAFP</name>
<organism evidence="1 2">
    <name type="scientific">Flavobacterium frigoris (strain PS1)</name>
    <dbReference type="NCBI Taxonomy" id="1086011"/>
    <lineage>
        <taxon>Bacteria</taxon>
        <taxon>Pseudomonadati</taxon>
        <taxon>Bacteroidota</taxon>
        <taxon>Flavobacteriia</taxon>
        <taxon>Flavobacteriales</taxon>
        <taxon>Flavobacteriaceae</taxon>
        <taxon>Flavobacterium</taxon>
    </lineage>
</organism>
<dbReference type="Proteomes" id="UP000005566">
    <property type="component" value="Unassembled WGS sequence"/>
</dbReference>
<gene>
    <name evidence="1" type="ORF">HJ01_01458</name>
</gene>
<dbReference type="PATRIC" id="fig|1086011.3.peg.1428"/>